<evidence type="ECO:0000313" key="2">
    <source>
        <dbReference type="EMBL" id="VED09707.1"/>
    </source>
</evidence>
<dbReference type="Proteomes" id="UP000271797">
    <property type="component" value="Chromosome"/>
</dbReference>
<dbReference type="EMBL" id="LR134238">
    <property type="protein sequence ID" value="VED09707.1"/>
    <property type="molecule type" value="Genomic_DNA"/>
</dbReference>
<dbReference type="Gene3D" id="2.160.20.80">
    <property type="entry name" value="E3 ubiquitin-protein ligase SopA"/>
    <property type="match status" value="1"/>
</dbReference>
<evidence type="ECO:0000313" key="4">
    <source>
        <dbReference type="Proteomes" id="UP000271797"/>
    </source>
</evidence>
<proteinExistence type="predicted"/>
<feature type="coiled-coil region" evidence="1">
    <location>
        <begin position="522"/>
        <end position="556"/>
    </location>
</feature>
<name>A0A447Y5J4_ECOLX</name>
<evidence type="ECO:0000256" key="1">
    <source>
        <dbReference type="SAM" id="Coils"/>
    </source>
</evidence>
<organism evidence="3 5">
    <name type="scientific">Escherichia coli</name>
    <dbReference type="NCBI Taxonomy" id="562"/>
    <lineage>
        <taxon>Bacteria</taxon>
        <taxon>Pseudomonadati</taxon>
        <taxon>Pseudomonadota</taxon>
        <taxon>Gammaproteobacteria</taxon>
        <taxon>Enterobacterales</taxon>
        <taxon>Enterobacteriaceae</taxon>
        <taxon>Escherichia</taxon>
    </lineage>
</organism>
<sequence>MAISSYNTVTDNFSTLTKMTDENNRLQKKSEKFCLSVGNEEKYSITHKDITNLITGDRQSFLKLTLWEFILDLFPMYHIKEAKETIVEFVTKTEDKVKRFERIKYLAIPEEKWRFSATTEFTVDENKDIIVSRVFKININSKDHHNEAEENKIHSVFSEVLSLDIYKHDIQFDEKALQSGILKMQFPNDNEKLSVYLKNKIPFENMTIDLSALKKDVLVSLKQCHFKNMTFTGNISYENLNGPVFENCFFESCNFENVSLVGFDKVTCKDYDFVCRVKPNNKIPIYGMFKGCFLYQCEMKNFKIETSKIYSVNQDPKEGKKVGAYLFMQSFVYESNLQDGDCKEASVIASGLLSCKIAKLNGGGMDFIETSFYRKTSDRSRNSNNFYDCDFRYVNMTCKRDGIREDLRDYDPRKYFAKSENKLNLDKHLLDVIQENIFQNMKTHYNINDDIDNHLKLNNCCLYAACLGELTGGNPLHDCEIDTYTTRLSGNLAANTQVKIPVYMSYRGAIAENDILPFMKKLTEIDSRIKDINEHSDNLKNNYKKALADLQSLLVNLHNIMPGDDVKDFQLNDETIKYIIDNVLYNRKKDIANEIDFDKVNFMHNIYNNLDWYRRFDENGKIKTYRSINPNGNRFYFDFNDLQFLYYDHEKKNGPKVEDFVKMQNVFLTVKNFKAEEKINQEKYTEKPADVAREIASFTNIEQYVLGVIEDYNNYINEGFTYKMKDLANLSDARNAQVKIKDDLGRKILNLNDNDKKGKDKIQNEIDEIDEKIKKINKTIRVLNNEIEVFRLNQQQENRLNVVIRGINRWLKENQNLLKAINEIVPEVINENIGSIESIDKTVRVLNDESDVSELTYEQDGVIM</sequence>
<gene>
    <name evidence="2" type="ORF">NCTC9044_01973</name>
    <name evidence="3" type="ORF">NCTC9702_05964</name>
</gene>
<keyword evidence="1" id="KW-0175">Coiled coil</keyword>
<dbReference type="AlphaFoldDB" id="A0A447Y5J4"/>
<protein>
    <submittedName>
        <fullName evidence="3">Putative type III effector protein</fullName>
    </submittedName>
</protein>
<reference evidence="4 5" key="1">
    <citation type="submission" date="2018-12" db="EMBL/GenBank/DDBJ databases">
        <authorList>
            <consortium name="Pathogen Informatics"/>
        </authorList>
    </citation>
    <scope>NUCLEOTIDE SEQUENCE [LARGE SCALE GENOMIC DNA]</scope>
    <source>
        <strain evidence="2 4">NCTC9044</strain>
        <strain evidence="3 5">NCTC9702</strain>
    </source>
</reference>
<feature type="coiled-coil region" evidence="1">
    <location>
        <begin position="759"/>
        <end position="793"/>
    </location>
</feature>
<accession>A0A447Y5J4</accession>
<evidence type="ECO:0000313" key="5">
    <source>
        <dbReference type="Proteomes" id="UP000277930"/>
    </source>
</evidence>
<dbReference type="EMBL" id="LR134246">
    <property type="protein sequence ID" value="VED38562.1"/>
    <property type="molecule type" value="Genomic_DNA"/>
</dbReference>
<dbReference type="Proteomes" id="UP000277930">
    <property type="component" value="Chromosome 1"/>
</dbReference>
<dbReference type="SUPFAM" id="SSF141571">
    <property type="entry name" value="Pentapeptide repeat-like"/>
    <property type="match status" value="1"/>
</dbReference>
<evidence type="ECO:0000313" key="3">
    <source>
        <dbReference type="EMBL" id="VED38562.1"/>
    </source>
</evidence>